<name>A0A2S1RCX2_9ACTN</name>
<keyword evidence="2" id="KW-1185">Reference proteome</keyword>
<dbReference type="Proteomes" id="UP000244928">
    <property type="component" value="Plasmid unnamed2"/>
</dbReference>
<dbReference type="AlphaFoldDB" id="A0A2S1RCX2"/>
<dbReference type="KEGG" id="dlu:A6035_17575"/>
<sequence length="250" mass="25821">MDLAPLGGGRGLGGLDGRAQVGQARAGGGDEILDLPLATAARLEPVEGPLEADDPRTQAAAGPVALMPGCLEVDPAGLGGLVGALRVGHDLVDQRQQDRGGDLGHVQPTLHVVLAQLGALELVELHLGQLVLVLAAGGVDLLGELPVARILASRLMVLRSSLAWTFSALRSRFAALRSSLFCFSARFSSRLALRSAFLPSSLARFLASASSTRWASLACLRVSLAASLASVMAVDLSAAAWARSPARLSR</sequence>
<organism evidence="1 2">
    <name type="scientific">Dietzia lutea</name>
    <dbReference type="NCBI Taxonomy" id="546160"/>
    <lineage>
        <taxon>Bacteria</taxon>
        <taxon>Bacillati</taxon>
        <taxon>Actinomycetota</taxon>
        <taxon>Actinomycetes</taxon>
        <taxon>Mycobacteriales</taxon>
        <taxon>Dietziaceae</taxon>
        <taxon>Dietzia</taxon>
    </lineage>
</organism>
<reference evidence="1 2" key="1">
    <citation type="submission" date="2016-04" db="EMBL/GenBank/DDBJ databases">
        <title>Complete genome sequence of Dietzia lutea YIM 80766T, a strain isolated from desert soil in Egypt.</title>
        <authorList>
            <person name="Zhao J."/>
            <person name="Hu B."/>
            <person name="Geng S."/>
            <person name="Nie Y."/>
            <person name="Tang Y."/>
        </authorList>
    </citation>
    <scope>NUCLEOTIDE SEQUENCE [LARGE SCALE GENOMIC DNA]</scope>
    <source>
        <strain evidence="1 2">YIM 80766</strain>
        <plasmid evidence="1 2">unnamed2</plasmid>
    </source>
</reference>
<protein>
    <submittedName>
        <fullName evidence="1">Uncharacterized protein</fullName>
    </submittedName>
</protein>
<keyword evidence="1" id="KW-0614">Plasmid</keyword>
<accession>A0A2S1RCX2</accession>
<gene>
    <name evidence="1" type="ORF">A6035_17575</name>
</gene>
<evidence type="ECO:0000313" key="2">
    <source>
        <dbReference type="Proteomes" id="UP000244928"/>
    </source>
</evidence>
<evidence type="ECO:0000313" key="1">
    <source>
        <dbReference type="EMBL" id="AWH94146.1"/>
    </source>
</evidence>
<geneLocation type="plasmid" evidence="1 2">
    <name>unnamed2</name>
</geneLocation>
<dbReference type="EMBL" id="CP015451">
    <property type="protein sequence ID" value="AWH94146.1"/>
    <property type="molecule type" value="Genomic_DNA"/>
</dbReference>
<proteinExistence type="predicted"/>